<dbReference type="AlphaFoldDB" id="A0A2H0YKY8"/>
<feature type="coiled-coil region" evidence="1">
    <location>
        <begin position="15"/>
        <end position="42"/>
    </location>
</feature>
<keyword evidence="1" id="KW-0175">Coiled coil</keyword>
<comment type="caution">
    <text evidence="3">The sequence shown here is derived from an EMBL/GenBank/DDBJ whole genome shotgun (WGS) entry which is preliminary data.</text>
</comment>
<name>A0A2H0YKY8_9BACT</name>
<evidence type="ECO:0000256" key="2">
    <source>
        <dbReference type="SAM" id="MobiDB-lite"/>
    </source>
</evidence>
<sequence length="136" mass="15453">MFGFFKKKKKEPENLKEILAQFKDLKENFEILSKELKNLKEKNLFSIQKISIFRYNPFSDIGSNQSFSIALLDGNDSGVIITSLYTREGNRTYGKPIEKGISKYTLSEEEKEAIERAKGSQIQPQPISNGLGCPVL</sequence>
<accession>A0A2H0YKY8</accession>
<dbReference type="Proteomes" id="UP000230088">
    <property type="component" value="Unassembled WGS sequence"/>
</dbReference>
<gene>
    <name evidence="3" type="ORF">COT33_03475</name>
</gene>
<evidence type="ECO:0000256" key="1">
    <source>
        <dbReference type="SAM" id="Coils"/>
    </source>
</evidence>
<evidence type="ECO:0000313" key="4">
    <source>
        <dbReference type="Proteomes" id="UP000230088"/>
    </source>
</evidence>
<reference evidence="4" key="1">
    <citation type="submission" date="2017-09" db="EMBL/GenBank/DDBJ databases">
        <title>Depth-based differentiation of microbial function through sediment-hosted aquifers and enrichment of novel symbionts in the deep terrestrial subsurface.</title>
        <authorList>
            <person name="Probst A.J."/>
            <person name="Ladd B."/>
            <person name="Jarett J.K."/>
            <person name="Geller-Mcgrath D.E."/>
            <person name="Sieber C.M.K."/>
            <person name="Emerson J.B."/>
            <person name="Anantharaman K."/>
            <person name="Thomas B.C."/>
            <person name="Malmstrom R."/>
            <person name="Stieglmeier M."/>
            <person name="Klingl A."/>
            <person name="Woyke T."/>
            <person name="Ryan C.M."/>
            <person name="Banfield J.F."/>
        </authorList>
    </citation>
    <scope>NUCLEOTIDE SEQUENCE [LARGE SCALE GENOMIC DNA]</scope>
</reference>
<proteinExistence type="predicted"/>
<organism evidence="3 4">
    <name type="scientific">Candidatus Nealsonbacteria bacterium CG08_land_8_20_14_0_20_38_20</name>
    <dbReference type="NCBI Taxonomy" id="1974705"/>
    <lineage>
        <taxon>Bacteria</taxon>
        <taxon>Candidatus Nealsoniibacteriota</taxon>
    </lineage>
</organism>
<evidence type="ECO:0000313" key="3">
    <source>
        <dbReference type="EMBL" id="PIS39158.1"/>
    </source>
</evidence>
<feature type="region of interest" description="Disordered" evidence="2">
    <location>
        <begin position="116"/>
        <end position="136"/>
    </location>
</feature>
<evidence type="ECO:0008006" key="5">
    <source>
        <dbReference type="Google" id="ProtNLM"/>
    </source>
</evidence>
<dbReference type="InterPro" id="IPR027981">
    <property type="entry name" value="DUF4446"/>
</dbReference>
<dbReference type="EMBL" id="PEYD01000067">
    <property type="protein sequence ID" value="PIS39158.1"/>
    <property type="molecule type" value="Genomic_DNA"/>
</dbReference>
<protein>
    <recommendedName>
        <fullName evidence="5">DUF4446 domain-containing protein</fullName>
    </recommendedName>
</protein>
<dbReference type="Pfam" id="PF14584">
    <property type="entry name" value="DUF4446"/>
    <property type="match status" value="1"/>
</dbReference>